<evidence type="ECO:0000313" key="2">
    <source>
        <dbReference type="Proteomes" id="UP001241603"/>
    </source>
</evidence>
<dbReference type="Proteomes" id="UP001241603">
    <property type="component" value="Unassembled WGS sequence"/>
</dbReference>
<dbReference type="EMBL" id="JAUSVO010000002">
    <property type="protein sequence ID" value="MDQ0437371.1"/>
    <property type="molecule type" value="Genomic_DNA"/>
</dbReference>
<keyword evidence="1" id="KW-0418">Kinase</keyword>
<evidence type="ECO:0000313" key="1">
    <source>
        <dbReference type="EMBL" id="MDQ0437371.1"/>
    </source>
</evidence>
<dbReference type="GO" id="GO:0016301">
    <property type="term" value="F:kinase activity"/>
    <property type="evidence" value="ECO:0007669"/>
    <property type="project" value="UniProtKB-KW"/>
</dbReference>
<dbReference type="Pfam" id="PF00480">
    <property type="entry name" value="ROK"/>
    <property type="match status" value="1"/>
</dbReference>
<dbReference type="PANTHER" id="PTHR18964:SF169">
    <property type="entry name" value="N-ACETYLMANNOSAMINE KINASE"/>
    <property type="match status" value="1"/>
</dbReference>
<dbReference type="SUPFAM" id="SSF53067">
    <property type="entry name" value="Actin-like ATPase domain"/>
    <property type="match status" value="1"/>
</dbReference>
<keyword evidence="2" id="KW-1185">Reference proteome</keyword>
<name>A0ABU0H4Y5_9HYPH</name>
<dbReference type="PANTHER" id="PTHR18964">
    <property type="entry name" value="ROK (REPRESSOR, ORF, KINASE) FAMILY"/>
    <property type="match status" value="1"/>
</dbReference>
<accession>A0ABU0H4Y5</accession>
<dbReference type="Gene3D" id="3.30.420.40">
    <property type="match status" value="2"/>
</dbReference>
<protein>
    <submittedName>
        <fullName evidence="1">NBD/HSP70 family sugar kinase</fullName>
    </submittedName>
</protein>
<organism evidence="1 2">
    <name type="scientific">Kaistia dalseonensis</name>
    <dbReference type="NCBI Taxonomy" id="410840"/>
    <lineage>
        <taxon>Bacteria</taxon>
        <taxon>Pseudomonadati</taxon>
        <taxon>Pseudomonadota</taxon>
        <taxon>Alphaproteobacteria</taxon>
        <taxon>Hyphomicrobiales</taxon>
        <taxon>Kaistiaceae</taxon>
        <taxon>Kaistia</taxon>
    </lineage>
</organism>
<dbReference type="InterPro" id="IPR000600">
    <property type="entry name" value="ROK"/>
</dbReference>
<keyword evidence="1" id="KW-0808">Transferase</keyword>
<proteinExistence type="predicted"/>
<gene>
    <name evidence="1" type="ORF">QO014_001756</name>
</gene>
<reference evidence="1 2" key="1">
    <citation type="submission" date="2023-07" db="EMBL/GenBank/DDBJ databases">
        <title>Genomic Encyclopedia of Type Strains, Phase IV (KMG-IV): sequencing the most valuable type-strain genomes for metagenomic binning, comparative biology and taxonomic classification.</title>
        <authorList>
            <person name="Goeker M."/>
        </authorList>
    </citation>
    <scope>NUCLEOTIDE SEQUENCE [LARGE SCALE GENOMIC DNA]</scope>
    <source>
        <strain evidence="1 2">B6-8</strain>
    </source>
</reference>
<sequence>MVPAPVLAIDLGGTKTAAALVAGSEIIDSRRNDTPRQADAGAWLDNIAELVSNWHGRYASAGIAVTGGVADGAWYPLNPATLPVPPGFPLVRELSARLGVPVVAANDAQAAAWGEYRFGAGQGVDLIFLTISTGIGGGIVLDGKLRTGRSGLGGHIGVTRIGNALLEELGSGSALARLAVLEGLPADPPAIFAMAAVGDARATGLIDRVVASVARAIANLQLVLDPDCFIIGGGMGLVPFYLARLEAACADLPDHLRPILRAAALGANAGLVGIADQVRIITNAHEG</sequence>
<dbReference type="InterPro" id="IPR043129">
    <property type="entry name" value="ATPase_NBD"/>
</dbReference>
<comment type="caution">
    <text evidence="1">The sequence shown here is derived from an EMBL/GenBank/DDBJ whole genome shotgun (WGS) entry which is preliminary data.</text>
</comment>